<dbReference type="GO" id="GO:0009086">
    <property type="term" value="P:methionine biosynthetic process"/>
    <property type="evidence" value="ECO:0007669"/>
    <property type="project" value="TreeGrafter"/>
</dbReference>
<evidence type="ECO:0000256" key="2">
    <source>
        <dbReference type="ARBA" id="ARBA00022679"/>
    </source>
</evidence>
<dbReference type="Proteomes" id="UP000243052">
    <property type="component" value="Chromosome iii"/>
</dbReference>
<dbReference type="NCBIfam" id="TIGR01392">
    <property type="entry name" value="homoserO_Ac_trn"/>
    <property type="match status" value="1"/>
</dbReference>
<dbReference type="GO" id="GO:0009092">
    <property type="term" value="P:homoserine metabolic process"/>
    <property type="evidence" value="ECO:0007669"/>
    <property type="project" value="TreeGrafter"/>
</dbReference>
<gene>
    <name evidence="6" type="ORF">AW171_hschr31369</name>
</gene>
<feature type="domain" description="AB hydrolase-1" evidence="5">
    <location>
        <begin position="59"/>
        <end position="246"/>
    </location>
</feature>
<dbReference type="PIRSF" id="PIRSF000443">
    <property type="entry name" value="Homoser_Ac_trans"/>
    <property type="match status" value="1"/>
</dbReference>
<evidence type="ECO:0000313" key="6">
    <source>
        <dbReference type="EMBL" id="AMD19531.1"/>
    </source>
</evidence>
<dbReference type="InterPro" id="IPR000073">
    <property type="entry name" value="AB_hydrolase_1"/>
</dbReference>
<keyword evidence="7" id="KW-1185">Reference proteome</keyword>
<evidence type="ECO:0000256" key="1">
    <source>
        <dbReference type="ARBA" id="ARBA00006886"/>
    </source>
</evidence>
<dbReference type="Pfam" id="PF00561">
    <property type="entry name" value="Abhydrolase_1"/>
    <property type="match status" value="1"/>
</dbReference>
<dbReference type="OrthoDB" id="191364at2759"/>
<dbReference type="InterPro" id="IPR029058">
    <property type="entry name" value="AB_hydrolase_fold"/>
</dbReference>
<evidence type="ECO:0000259" key="5">
    <source>
        <dbReference type="Pfam" id="PF00561"/>
    </source>
</evidence>
<dbReference type="STRING" id="45286.A0A120K1N4"/>
<feature type="active site" evidence="3">
    <location>
        <position position="423"/>
    </location>
</feature>
<dbReference type="PANTHER" id="PTHR32268">
    <property type="entry name" value="HOMOSERINE O-ACETYLTRANSFERASE"/>
    <property type="match status" value="1"/>
</dbReference>
<protein>
    <submittedName>
        <fullName evidence="6">HCL620Wp</fullName>
    </submittedName>
</protein>
<feature type="active site" description="Nucleophile" evidence="3">
    <location>
        <position position="155"/>
    </location>
</feature>
<dbReference type="SUPFAM" id="SSF53474">
    <property type="entry name" value="alpha/beta-Hydrolases"/>
    <property type="match status" value="1"/>
</dbReference>
<reference evidence="6 7" key="1">
    <citation type="submission" date="2016-01" db="EMBL/GenBank/DDBJ databases">
        <title>Genome sequence of the yeast Holleya sinecauda.</title>
        <authorList>
            <person name="Dietrich F.S."/>
        </authorList>
    </citation>
    <scope>NUCLEOTIDE SEQUENCE [LARGE SCALE GENOMIC DNA]</scope>
    <source>
        <strain evidence="6 7">ATCC 58844</strain>
    </source>
</reference>
<dbReference type="GO" id="GO:0004414">
    <property type="term" value="F:homoserine O-acetyltransferase activity"/>
    <property type="evidence" value="ECO:0007669"/>
    <property type="project" value="TreeGrafter"/>
</dbReference>
<accession>A0A120K1N4</accession>
<evidence type="ECO:0000256" key="4">
    <source>
        <dbReference type="SAM" id="MobiDB-lite"/>
    </source>
</evidence>
<feature type="region of interest" description="Disordered" evidence="4">
    <location>
        <begin position="240"/>
        <end position="299"/>
    </location>
</feature>
<proteinExistence type="inferred from homology"/>
<name>A0A120K1N4_9SACH</name>
<feature type="active site" evidence="3">
    <location>
        <position position="394"/>
    </location>
</feature>
<organism evidence="6 7">
    <name type="scientific">Eremothecium sinecaudum</name>
    <dbReference type="NCBI Taxonomy" id="45286"/>
    <lineage>
        <taxon>Eukaryota</taxon>
        <taxon>Fungi</taxon>
        <taxon>Dikarya</taxon>
        <taxon>Ascomycota</taxon>
        <taxon>Saccharomycotina</taxon>
        <taxon>Saccharomycetes</taxon>
        <taxon>Saccharomycetales</taxon>
        <taxon>Saccharomycetaceae</taxon>
        <taxon>Eremothecium</taxon>
    </lineage>
</organism>
<dbReference type="GeneID" id="28722734"/>
<dbReference type="Gene3D" id="3.40.50.1820">
    <property type="entry name" value="alpha/beta hydrolase"/>
    <property type="match status" value="1"/>
</dbReference>
<evidence type="ECO:0000256" key="3">
    <source>
        <dbReference type="PIRSR" id="PIRSR000443-1"/>
    </source>
</evidence>
<sequence length="475" mass="52495">MVLEEIKPESLNGSNPFLKFVKDQHIVEIPVLRLESGIEVRNVAVAYKSWGSLNETKDNVVVVCHGLTGACDITSWWAPLFGNGRVLDPSRSFIICLNSLGSPYGSFSPLSIDAVTGLPYGPEFPLCTVRDDVAAHKLVLDSLGVNSIAFVIGGSMGGMLALEWAATYGSEYVQHVIALATTAQSSAWCMAWSELQRQSIYSDQKYRGGYYSQDDPPVSGLASARISGLMTYRTRDSFESRFSRSTPSTVEGRPPPLCEKDGRTSLRGHSYAIHNDGLTSSSRPEAENEISPQSSDDSLKLKYSTSSATLVSSQNSLKEQISCNDIQTYFSVQSYLRYQGSKFVKRFDANCYIALTRKMDTHDLARDRPEYNGDISKALRSLSQPVLVIGIHSDCLFPYQEQELLAKNILKCRLEKIVSSDGHDAYLLESPLINSIVLDFLQKHLKDKSTVVAQPWEQSTESIGNSEFVFGVDED</sequence>
<dbReference type="RefSeq" id="XP_017986527.1">
    <property type="nucleotide sequence ID" value="XM_018131585.1"/>
</dbReference>
<dbReference type="AlphaFoldDB" id="A0A120K1N4"/>
<dbReference type="InterPro" id="IPR008220">
    <property type="entry name" value="HAT_MetX-like"/>
</dbReference>
<comment type="similarity">
    <text evidence="1">Belongs to the AB hydrolase superfamily. MetX family.</text>
</comment>
<evidence type="ECO:0000313" key="7">
    <source>
        <dbReference type="Proteomes" id="UP000243052"/>
    </source>
</evidence>
<dbReference type="HAMAP" id="MF_00296">
    <property type="entry name" value="MetX_acyltransf"/>
    <property type="match status" value="1"/>
</dbReference>
<keyword evidence="2" id="KW-0808">Transferase</keyword>
<dbReference type="PANTHER" id="PTHR32268:SF11">
    <property type="entry name" value="HOMOSERINE O-ACETYLTRANSFERASE"/>
    <property type="match status" value="1"/>
</dbReference>
<dbReference type="EMBL" id="CP014243">
    <property type="protein sequence ID" value="AMD19531.1"/>
    <property type="molecule type" value="Genomic_DNA"/>
</dbReference>